<feature type="domain" description="MIR" evidence="1">
    <location>
        <begin position="206"/>
        <end position="260"/>
    </location>
</feature>
<dbReference type="PANTHER" id="PTHR46809:SF2">
    <property type="entry name" value="GH21273P"/>
    <property type="match status" value="1"/>
</dbReference>
<sequence>MLQESQIKLAQQKQFLHLELVQFLHKNQQIYLTDTNIENKYGLQLGAQTNQTPNTVFILEKYTPQFSYFKTPNYFNTPIIQGDLIKIKSFCSNQYVTSVPNEKSPITKQGLMVLAKQNDVKYQGGEQVFVIQNIEENSPYKRIVNTETFLALHSHSSRLKNLNHYHEVTAYKDRDLNDAWTIDIISQEMRELIKQQIIQEPVARRCQDIRSSDTLFIRNSFTGGTLHSHSSKYKSGSKQQEVTWKKMPRDLNDWWVMYKIKGVQQSSDQQIQLIENHSIISLLHVQTKQFLTHSSGCKVKAGDYFEVCCNKQATEEFRIEMINVDEELNNLKSETPFRICHVPTQLYLAALERPSSGSSTQGEIVLTVKNNGNTIWMIEQVDSIYA</sequence>
<proteinExistence type="predicted"/>
<dbReference type="PANTHER" id="PTHR46809">
    <property type="entry name" value="STROMAL CELL-DERIVED FACTOR 2-LIKE PROTEIN"/>
    <property type="match status" value="1"/>
</dbReference>
<dbReference type="InterPro" id="IPR016093">
    <property type="entry name" value="MIR_motif"/>
</dbReference>
<evidence type="ECO:0000313" key="2">
    <source>
        <dbReference type="EMBL" id="CAD8101410.1"/>
    </source>
</evidence>
<reference evidence="2" key="1">
    <citation type="submission" date="2021-01" db="EMBL/GenBank/DDBJ databases">
        <authorList>
            <consortium name="Genoscope - CEA"/>
            <person name="William W."/>
        </authorList>
    </citation>
    <scope>NUCLEOTIDE SEQUENCE</scope>
</reference>
<dbReference type="AlphaFoldDB" id="A0A8S1PE03"/>
<gene>
    <name evidence="2" type="ORF">PSON_ATCC_30995.1.T0750259</name>
</gene>
<accession>A0A8S1PE03</accession>
<evidence type="ECO:0000259" key="1">
    <source>
        <dbReference type="PROSITE" id="PS50919"/>
    </source>
</evidence>
<organism evidence="2 3">
    <name type="scientific">Paramecium sonneborni</name>
    <dbReference type="NCBI Taxonomy" id="65129"/>
    <lineage>
        <taxon>Eukaryota</taxon>
        <taxon>Sar</taxon>
        <taxon>Alveolata</taxon>
        <taxon>Ciliophora</taxon>
        <taxon>Intramacronucleata</taxon>
        <taxon>Oligohymenophorea</taxon>
        <taxon>Peniculida</taxon>
        <taxon>Parameciidae</taxon>
        <taxon>Paramecium</taxon>
    </lineage>
</organism>
<evidence type="ECO:0000313" key="3">
    <source>
        <dbReference type="Proteomes" id="UP000692954"/>
    </source>
</evidence>
<dbReference type="SMART" id="SM00472">
    <property type="entry name" value="MIR"/>
    <property type="match status" value="3"/>
</dbReference>
<dbReference type="PROSITE" id="PS50919">
    <property type="entry name" value="MIR"/>
    <property type="match status" value="1"/>
</dbReference>
<comment type="caution">
    <text evidence="2">The sequence shown here is derived from an EMBL/GenBank/DDBJ whole genome shotgun (WGS) entry which is preliminary data.</text>
</comment>
<dbReference type="OrthoDB" id="5588846at2759"/>
<keyword evidence="3" id="KW-1185">Reference proteome</keyword>
<protein>
    <recommendedName>
        <fullName evidence="1">MIR domain-containing protein</fullName>
    </recommendedName>
</protein>
<dbReference type="EMBL" id="CAJJDN010000075">
    <property type="protein sequence ID" value="CAD8101410.1"/>
    <property type="molecule type" value="Genomic_DNA"/>
</dbReference>
<name>A0A8S1PE03_9CILI</name>
<dbReference type="Proteomes" id="UP000692954">
    <property type="component" value="Unassembled WGS sequence"/>
</dbReference>